<organism evidence="2 3">
    <name type="scientific">Iphiclides podalirius</name>
    <name type="common">scarce swallowtail</name>
    <dbReference type="NCBI Taxonomy" id="110791"/>
    <lineage>
        <taxon>Eukaryota</taxon>
        <taxon>Metazoa</taxon>
        <taxon>Ecdysozoa</taxon>
        <taxon>Arthropoda</taxon>
        <taxon>Hexapoda</taxon>
        <taxon>Insecta</taxon>
        <taxon>Pterygota</taxon>
        <taxon>Neoptera</taxon>
        <taxon>Endopterygota</taxon>
        <taxon>Lepidoptera</taxon>
        <taxon>Glossata</taxon>
        <taxon>Ditrysia</taxon>
        <taxon>Papilionoidea</taxon>
        <taxon>Papilionidae</taxon>
        <taxon>Papilioninae</taxon>
        <taxon>Iphiclides</taxon>
    </lineage>
</organism>
<evidence type="ECO:0000313" key="2">
    <source>
        <dbReference type="EMBL" id="CAH2065119.1"/>
    </source>
</evidence>
<accession>A0ABN8IU37</accession>
<reference evidence="2" key="1">
    <citation type="submission" date="2022-03" db="EMBL/GenBank/DDBJ databases">
        <authorList>
            <person name="Martin H S."/>
        </authorList>
    </citation>
    <scope>NUCLEOTIDE SEQUENCE</scope>
</reference>
<feature type="signal peptide" evidence="1">
    <location>
        <begin position="1"/>
        <end position="18"/>
    </location>
</feature>
<evidence type="ECO:0000313" key="3">
    <source>
        <dbReference type="Proteomes" id="UP000837857"/>
    </source>
</evidence>
<feature type="chain" id="PRO_5047480639" evidence="1">
    <location>
        <begin position="19"/>
        <end position="192"/>
    </location>
</feature>
<keyword evidence="1" id="KW-0732">Signal</keyword>
<protein>
    <submittedName>
        <fullName evidence="2">Uncharacterized protein</fullName>
    </submittedName>
</protein>
<keyword evidence="3" id="KW-1185">Reference proteome</keyword>
<gene>
    <name evidence="2" type="ORF">IPOD504_LOCUS13044</name>
</gene>
<dbReference type="Proteomes" id="UP000837857">
    <property type="component" value="Chromosome 30"/>
</dbReference>
<sequence>MLRLSIIALALLIGAGQGYVLLQVRKGDNQSDVDAVIHKVVPNSNGEESRKRLANGPRYGNRPKVDKSGLESIVLAINTGASPNQVGSGSTLMKKVQELLVDFLKDERVDSYFRANRDSYKVKPEIVHFRSGKPSLMLEVNFESVMSSVKDALRSQKVRSYTDGIAQKAAIVYRTLVDEIKGTGKGGIKEYL</sequence>
<name>A0ABN8IU37_9NEOP</name>
<dbReference type="EMBL" id="OW152842">
    <property type="protein sequence ID" value="CAH2065119.1"/>
    <property type="molecule type" value="Genomic_DNA"/>
</dbReference>
<proteinExistence type="predicted"/>
<feature type="non-terminal residue" evidence="2">
    <location>
        <position position="1"/>
    </location>
</feature>
<evidence type="ECO:0000256" key="1">
    <source>
        <dbReference type="SAM" id="SignalP"/>
    </source>
</evidence>